<comment type="caution">
    <text evidence="1">The sequence shown here is derived from an EMBL/GenBank/DDBJ whole genome shotgun (WGS) entry which is preliminary data.</text>
</comment>
<proteinExistence type="predicted"/>
<dbReference type="eggNOG" id="ENOG5033360">
    <property type="taxonomic scope" value="Bacteria"/>
</dbReference>
<name>A3SHZ2_ROSNI</name>
<dbReference type="AlphaFoldDB" id="A3SHZ2"/>
<reference evidence="1 2" key="1">
    <citation type="submission" date="2005-12" db="EMBL/GenBank/DDBJ databases">
        <authorList>
            <person name="Moran M.A."/>
            <person name="Ferriera S."/>
            <person name="Johnson J."/>
            <person name="Kravitz S."/>
            <person name="Halpern A."/>
            <person name="Remington K."/>
            <person name="Beeson K."/>
            <person name="Tran B."/>
            <person name="Rogers Y.-H."/>
            <person name="Friedman R."/>
            <person name="Venter J.C."/>
        </authorList>
    </citation>
    <scope>NUCLEOTIDE SEQUENCE [LARGE SCALE GENOMIC DNA]</scope>
    <source>
        <strain evidence="2">ATCC BAA-591 / DSM 15170 / ISM</strain>
    </source>
</reference>
<protein>
    <submittedName>
        <fullName evidence="1">Uncharacterized protein</fullName>
    </submittedName>
</protein>
<evidence type="ECO:0000313" key="2">
    <source>
        <dbReference type="Proteomes" id="UP000005954"/>
    </source>
</evidence>
<sequence length="174" mass="18665">MFTPSTTALPDLGSTEVIVPSLPLSLPDRTTTLSPFFSLAAISQHLRGERDDLHEVLRAKLTNHRAKDTRTDRLTCVVQDHGGVAVKTDGGAVFTTNLFGGAHDDGLTDVALFHATARDGFLDRDDDDVANGCVFTLGTTQNLDALHPASAGVVSDIQIGLHLDHLVSPDLWDR</sequence>
<evidence type="ECO:0000313" key="1">
    <source>
        <dbReference type="EMBL" id="EAP76973.1"/>
    </source>
</evidence>
<accession>A3SHZ2</accession>
<gene>
    <name evidence="1" type="ORF">ISM_01750</name>
</gene>
<dbReference type="Proteomes" id="UP000005954">
    <property type="component" value="Unassembled WGS sequence"/>
</dbReference>
<dbReference type="EMBL" id="AALY01000001">
    <property type="protein sequence ID" value="EAP76973.1"/>
    <property type="molecule type" value="Genomic_DNA"/>
</dbReference>
<organism evidence="1 2">
    <name type="scientific">Roseovarius nubinhibens (strain ATCC BAA-591 / DSM 15170 / ISM)</name>
    <dbReference type="NCBI Taxonomy" id="89187"/>
    <lineage>
        <taxon>Bacteria</taxon>
        <taxon>Pseudomonadati</taxon>
        <taxon>Pseudomonadota</taxon>
        <taxon>Alphaproteobacteria</taxon>
        <taxon>Rhodobacterales</taxon>
        <taxon>Roseobacteraceae</taxon>
        <taxon>Roseovarius</taxon>
    </lineage>
</organism>
<dbReference type="HOGENOM" id="CLU_125880_0_0_5"/>
<keyword evidence="2" id="KW-1185">Reference proteome</keyword>
<dbReference type="STRING" id="89187.ISM_01750"/>